<organism evidence="2 3">
    <name type="scientific">Sulfobacillus acidophilus (strain ATCC 700253 / DSM 10332 / NAL)</name>
    <dbReference type="NCBI Taxonomy" id="679936"/>
    <lineage>
        <taxon>Bacteria</taxon>
        <taxon>Bacillati</taxon>
        <taxon>Bacillota</taxon>
        <taxon>Clostridia</taxon>
        <taxon>Eubacteriales</taxon>
        <taxon>Clostridiales Family XVII. Incertae Sedis</taxon>
        <taxon>Sulfobacillus</taxon>
    </lineage>
</organism>
<feature type="transmembrane region" description="Helical" evidence="1">
    <location>
        <begin position="119"/>
        <end position="147"/>
    </location>
</feature>
<dbReference type="Proteomes" id="UP000005439">
    <property type="component" value="Chromosome"/>
</dbReference>
<reference evidence="3" key="1">
    <citation type="submission" date="2011-12" db="EMBL/GenBank/DDBJ databases">
        <title>The complete genome of chromosome of Sulfobacillus acidophilus DSM 10332.</title>
        <authorList>
            <person name="Lucas S."/>
            <person name="Han J."/>
            <person name="Lapidus A."/>
            <person name="Bruce D."/>
            <person name="Goodwin L."/>
            <person name="Pitluck S."/>
            <person name="Peters L."/>
            <person name="Kyrpides N."/>
            <person name="Mavromatis K."/>
            <person name="Ivanova N."/>
            <person name="Mikhailova N."/>
            <person name="Chertkov O."/>
            <person name="Saunders E."/>
            <person name="Detter J.C."/>
            <person name="Tapia R."/>
            <person name="Han C."/>
            <person name="Land M."/>
            <person name="Hauser L."/>
            <person name="Markowitz V."/>
            <person name="Cheng J.-F."/>
            <person name="Hugenholtz P."/>
            <person name="Woyke T."/>
            <person name="Wu D."/>
            <person name="Pukall R."/>
            <person name="Gehrich-Schroeter G."/>
            <person name="Schneider S."/>
            <person name="Klenk H.-P."/>
            <person name="Eisen J.A."/>
        </authorList>
    </citation>
    <scope>NUCLEOTIDE SEQUENCE [LARGE SCALE GENOMIC DNA]</scope>
    <source>
        <strain evidence="3">ATCC 700253 / DSM 10332 / NAL</strain>
    </source>
</reference>
<feature type="transmembrane region" description="Helical" evidence="1">
    <location>
        <begin position="46"/>
        <end position="70"/>
    </location>
</feature>
<keyword evidence="1" id="KW-1133">Transmembrane helix</keyword>
<evidence type="ECO:0000256" key="1">
    <source>
        <dbReference type="SAM" id="Phobius"/>
    </source>
</evidence>
<dbReference type="STRING" id="679936.Sulac_2740"/>
<keyword evidence="1" id="KW-0472">Membrane</keyword>
<dbReference type="PATRIC" id="fig|679936.5.peg.2833"/>
<sequence length="214" mass="23328">MIPSSLELGPLQLITSQLEILGGLGLVWFLLQRHEPSTADRFGGDFFLRLVVAAAIGAKLWAILISPSVWSHPLTWFLVPFTRTGAIAGAFLLIVWHVKEAGRPVPADVRRWLRAATGATFYGLVILAVNRSDLAPVVVLLALWVAWGRVRQLPDWREAAGGTLFFLAWAILLADRLSQTLPPYWTPAHVVLAGVGLAGLLAALRYHASDSVGR</sequence>
<gene>
    <name evidence="2" type="ordered locus">Sulac_2740</name>
</gene>
<keyword evidence="1" id="KW-0812">Transmembrane</keyword>
<proteinExistence type="predicted"/>
<evidence type="ECO:0000313" key="2">
    <source>
        <dbReference type="EMBL" id="AEW06202.1"/>
    </source>
</evidence>
<feature type="transmembrane region" description="Helical" evidence="1">
    <location>
        <begin position="76"/>
        <end position="98"/>
    </location>
</feature>
<accession>G8TXZ6</accession>
<feature type="transmembrane region" description="Helical" evidence="1">
    <location>
        <begin position="190"/>
        <end position="208"/>
    </location>
</feature>
<feature type="transmembrane region" description="Helical" evidence="1">
    <location>
        <begin position="12"/>
        <end position="31"/>
    </location>
</feature>
<dbReference type="HOGENOM" id="CLU_1288334_0_0_9"/>
<dbReference type="EMBL" id="CP003179">
    <property type="protein sequence ID" value="AEW06202.1"/>
    <property type="molecule type" value="Genomic_DNA"/>
</dbReference>
<reference evidence="2 3" key="2">
    <citation type="journal article" date="2012" name="Stand. Genomic Sci.">
        <title>Complete genome sequence of the moderately thermophilic mineral-sulfide-oxidizing firmicute Sulfobacillus acidophilus type strain (NAL(T)).</title>
        <authorList>
            <person name="Anderson I."/>
            <person name="Chertkov O."/>
            <person name="Chen A."/>
            <person name="Saunders E."/>
            <person name="Lapidus A."/>
            <person name="Nolan M."/>
            <person name="Lucas S."/>
            <person name="Hammon N."/>
            <person name="Deshpande S."/>
            <person name="Cheng J.F."/>
            <person name="Han C."/>
            <person name="Tapia R."/>
            <person name="Goodwin L.A."/>
            <person name="Pitluck S."/>
            <person name="Liolios K."/>
            <person name="Pagani I."/>
            <person name="Ivanova N."/>
            <person name="Mikhailova N."/>
            <person name="Pati A."/>
            <person name="Palaniappan K."/>
            <person name="Land M."/>
            <person name="Pan C."/>
            <person name="Rohde M."/>
            <person name="Pukall R."/>
            <person name="Goker M."/>
            <person name="Detter J.C."/>
            <person name="Woyke T."/>
            <person name="Bristow J."/>
            <person name="Eisen J.A."/>
            <person name="Markowitz V."/>
            <person name="Hugenholtz P."/>
            <person name="Kyrpides N.C."/>
            <person name="Klenk H.P."/>
            <person name="Mavromatis K."/>
        </authorList>
    </citation>
    <scope>NUCLEOTIDE SEQUENCE [LARGE SCALE GENOMIC DNA]</scope>
    <source>
        <strain evidence="3">ATCC 700253 / DSM 10332 / NAL</strain>
    </source>
</reference>
<evidence type="ECO:0000313" key="3">
    <source>
        <dbReference type="Proteomes" id="UP000005439"/>
    </source>
</evidence>
<dbReference type="AlphaFoldDB" id="G8TXZ6"/>
<feature type="transmembrane region" description="Helical" evidence="1">
    <location>
        <begin position="159"/>
        <end position="178"/>
    </location>
</feature>
<keyword evidence="3" id="KW-1185">Reference proteome</keyword>
<protein>
    <submittedName>
        <fullName evidence="2">Uncharacterized protein</fullName>
    </submittedName>
</protein>
<name>G8TXZ6_SULAD</name>
<dbReference type="KEGG" id="sap:Sulac_2740"/>